<organism evidence="2 3">
    <name type="scientific">Akkermansia glycaniphila</name>
    <dbReference type="NCBI Taxonomy" id="1679444"/>
    <lineage>
        <taxon>Bacteria</taxon>
        <taxon>Pseudomonadati</taxon>
        <taxon>Verrucomicrobiota</taxon>
        <taxon>Verrucomicrobiia</taxon>
        <taxon>Verrucomicrobiales</taxon>
        <taxon>Akkermansiaceae</taxon>
        <taxon>Akkermansia</taxon>
    </lineage>
</organism>
<feature type="signal peptide" evidence="1">
    <location>
        <begin position="1"/>
        <end position="24"/>
    </location>
</feature>
<keyword evidence="3" id="KW-1185">Reference proteome</keyword>
<dbReference type="KEGG" id="agl:PYTT_1877"/>
<sequence length="738" mass="80224">MLPLGMAALALPLCGAPTASQASAASSGRVALPPAADALLKAGDYAGLQRMLVQELGKDAAALSPDQAQALHLATVLEVIRVTSPEVMAEMHKNPKHAKFLQAFLQDQPWMELYLGAGLVPFKTDVGLAILSDIWNKDGSSSDFGKYKSLACGLASVWGGGETAPSPRLQSMPRTQHNPLWRYEFFKKQAKAGKLYPGFYNLRPWEIRFLVAIPQQDWNDQSLAWCAENFNMPWNRYNGACWAGPYTDPSAFGDGIQGPYFYVPWGDESEAERTKKNGGVCGGLSHLGAFAAMSRGVPAYTVGQPGHCAYAIRLGRGKWIGGFGGPDGGMHNSIFGNQAPTSYLLMENVFADDAKADAGYRHAVVARAQEAAGDRKAAIASWQKALAQVPLHPHFRAELHRLMQLDGATPEQMYDYAIEVLPKYRGNGFAACDAFAELEKAMLPKLSEEKRLAWFDKVHSCIASTPSSWAVKMSEGKPSLLQRQMDLLQSDDAKAKLLASIFANHMREGDGTNFGQALEWGVKELVGKDKADVFATAFAEAAASSAPATGGADAEEKNKKMREAYRKAIVAAEAARSIPAFQALSQAAEKFNTVKEGAVTTTLPGTLEPPTGMIRFSSTCGYDTAEAHRDILTPQGGKVHWDKEKNPTAIAELKEGTDNLSGVIVRKANGNEWRMKKAKLFTSSDGATWFPLAETNDMPKEWVVEAKPGTKAKWVRLEFANEGNGEFAHISHFLIYKR</sequence>
<dbReference type="EMBL" id="LT629973">
    <property type="protein sequence ID" value="SEH93736.1"/>
    <property type="molecule type" value="Genomic_DNA"/>
</dbReference>
<feature type="chain" id="PRO_5009604545" evidence="1">
    <location>
        <begin position="25"/>
        <end position="738"/>
    </location>
</feature>
<name>A0A1H6LY35_9BACT</name>
<dbReference type="InterPro" id="IPR008979">
    <property type="entry name" value="Galactose-bd-like_sf"/>
</dbReference>
<reference evidence="3" key="1">
    <citation type="submission" date="2016-09" db="EMBL/GenBank/DDBJ databases">
        <authorList>
            <person name="Koehorst J."/>
        </authorList>
    </citation>
    <scope>NUCLEOTIDE SEQUENCE [LARGE SCALE GENOMIC DNA]</scope>
</reference>
<accession>A0A1H6LY35</accession>
<dbReference type="STRING" id="1679444.PYTT_1877"/>
<gene>
    <name evidence="2" type="ORF">PYTT_1877</name>
</gene>
<evidence type="ECO:0000313" key="3">
    <source>
        <dbReference type="Proteomes" id="UP000176204"/>
    </source>
</evidence>
<dbReference type="OrthoDB" id="198000at2"/>
<proteinExistence type="predicted"/>
<dbReference type="AlphaFoldDB" id="A0A1H6LY35"/>
<keyword evidence="1" id="KW-0732">Signal</keyword>
<dbReference type="SUPFAM" id="SSF49785">
    <property type="entry name" value="Galactose-binding domain-like"/>
    <property type="match status" value="1"/>
</dbReference>
<evidence type="ECO:0000256" key="1">
    <source>
        <dbReference type="SAM" id="SignalP"/>
    </source>
</evidence>
<protein>
    <submittedName>
        <fullName evidence="2">Galactose-binding domain-like</fullName>
    </submittedName>
</protein>
<evidence type="ECO:0000313" key="2">
    <source>
        <dbReference type="EMBL" id="SEH93736.1"/>
    </source>
</evidence>
<dbReference type="RefSeq" id="WP_067777838.1">
    <property type="nucleotide sequence ID" value="NZ_LIGX01000041.1"/>
</dbReference>
<dbReference type="Proteomes" id="UP000176204">
    <property type="component" value="Chromosome I"/>
</dbReference>
<dbReference type="Gene3D" id="2.60.120.260">
    <property type="entry name" value="Galactose-binding domain-like"/>
    <property type="match status" value="1"/>
</dbReference>